<evidence type="ECO:0000313" key="3">
    <source>
        <dbReference type="Proteomes" id="UP000190744"/>
    </source>
</evidence>
<keyword evidence="1" id="KW-0732">Signal</keyword>
<gene>
    <name evidence="2" type="ORF">PEBR_36597</name>
</gene>
<evidence type="ECO:0008006" key="4">
    <source>
        <dbReference type="Google" id="ProtNLM"/>
    </source>
</evidence>
<dbReference type="AlphaFoldDB" id="A0A1S9RCL2"/>
<comment type="caution">
    <text evidence="2">The sequence shown here is derived from an EMBL/GenBank/DDBJ whole genome shotgun (WGS) entry which is preliminary data.</text>
</comment>
<accession>A0A1S9RCL2</accession>
<name>A0A1S9RCL2_PENBI</name>
<feature type="signal peptide" evidence="1">
    <location>
        <begin position="1"/>
        <end position="16"/>
    </location>
</feature>
<organism evidence="2 3">
    <name type="scientific">Penicillium brasilianum</name>
    <dbReference type="NCBI Taxonomy" id="104259"/>
    <lineage>
        <taxon>Eukaryota</taxon>
        <taxon>Fungi</taxon>
        <taxon>Dikarya</taxon>
        <taxon>Ascomycota</taxon>
        <taxon>Pezizomycotina</taxon>
        <taxon>Eurotiomycetes</taxon>
        <taxon>Eurotiomycetidae</taxon>
        <taxon>Eurotiales</taxon>
        <taxon>Aspergillaceae</taxon>
        <taxon>Penicillium</taxon>
    </lineage>
</organism>
<dbReference type="EMBL" id="LJBN01000204">
    <property type="protein sequence ID" value="OOQ83125.1"/>
    <property type="molecule type" value="Genomic_DNA"/>
</dbReference>
<evidence type="ECO:0000256" key="1">
    <source>
        <dbReference type="SAM" id="SignalP"/>
    </source>
</evidence>
<sequence length="209" mass="19937">MRTFSAVLLFAVSALASPQPQITGSGESSGSVTNPDADASAASAASALVAEIPNSVLTVIETAIPASWQDEIITDASFRSSVASAAAAGTYPAWYNELPSSVKAWASSNFDVQILGVSTSSDGVASETASHAVTTGTSATQSVSNGAQVTTSGSSAVSSVSSSASASVSGSVSASASSAKSTGGAPSPTGGVAMGVAGAAGVLALALAL</sequence>
<protein>
    <recommendedName>
        <fullName evidence="4">GPI anchored protein</fullName>
    </recommendedName>
</protein>
<evidence type="ECO:0000313" key="2">
    <source>
        <dbReference type="EMBL" id="OOQ83125.1"/>
    </source>
</evidence>
<dbReference type="Proteomes" id="UP000190744">
    <property type="component" value="Unassembled WGS sequence"/>
</dbReference>
<proteinExistence type="predicted"/>
<feature type="chain" id="PRO_5012345738" description="GPI anchored protein" evidence="1">
    <location>
        <begin position="17"/>
        <end position="209"/>
    </location>
</feature>
<reference evidence="3" key="1">
    <citation type="submission" date="2015-09" db="EMBL/GenBank/DDBJ databases">
        <authorList>
            <person name="Fill T.P."/>
            <person name="Baretta J.F."/>
            <person name="de Almeida L.G."/>
            <person name="Rocha M."/>
            <person name="de Souza D.H."/>
            <person name="Malavazi I."/>
            <person name="Cerdeira L.T."/>
            <person name="Hong H."/>
            <person name="Samborskyy M."/>
            <person name="de Vasconcelos A.T."/>
            <person name="Leadlay P."/>
            <person name="Rodrigues-Filho E."/>
        </authorList>
    </citation>
    <scope>NUCLEOTIDE SEQUENCE [LARGE SCALE GENOMIC DNA]</scope>
    <source>
        <strain evidence="3">LaBioMMi 136</strain>
    </source>
</reference>